<feature type="transmembrane region" description="Helical" evidence="1">
    <location>
        <begin position="98"/>
        <end position="119"/>
    </location>
</feature>
<feature type="transmembrane region" description="Helical" evidence="1">
    <location>
        <begin position="125"/>
        <end position="142"/>
    </location>
</feature>
<comment type="caution">
    <text evidence="2">The sequence shown here is derived from an EMBL/GenBank/DDBJ whole genome shotgun (WGS) entry which is preliminary data.</text>
</comment>
<dbReference type="Proteomes" id="UP000591626">
    <property type="component" value="Unassembled WGS sequence"/>
</dbReference>
<gene>
    <name evidence="2" type="ORF">HC138_11690</name>
</gene>
<feature type="transmembrane region" description="Helical" evidence="1">
    <location>
        <begin position="38"/>
        <end position="64"/>
    </location>
</feature>
<dbReference type="EMBL" id="JAAUVV010000038">
    <property type="protein sequence ID" value="NJJ04992.1"/>
    <property type="molecule type" value="Genomic_DNA"/>
</dbReference>
<keyword evidence="1" id="KW-0812">Transmembrane</keyword>
<evidence type="ECO:0000313" key="2">
    <source>
        <dbReference type="EMBL" id="NJJ04992.1"/>
    </source>
</evidence>
<reference evidence="2 3" key="1">
    <citation type="submission" date="2020-03" db="EMBL/GenBank/DDBJ databases">
        <title>Draft genome sequences of bacterial isolates from the female urobiome.</title>
        <authorList>
            <person name="Miller-Ensminger T."/>
            <person name="Wolfe A.J."/>
            <person name="Putonti C."/>
        </authorList>
    </citation>
    <scope>NUCLEOTIDE SEQUENCE [LARGE SCALE GENOMIC DNA]</scope>
    <source>
        <strain evidence="2 3">UMB8490</strain>
    </source>
</reference>
<accession>A0AAP6XQY8</accession>
<evidence type="ECO:0000256" key="1">
    <source>
        <dbReference type="SAM" id="Phobius"/>
    </source>
</evidence>
<protein>
    <submittedName>
        <fullName evidence="2">Uncharacterized protein</fullName>
    </submittedName>
</protein>
<keyword evidence="1" id="KW-1133">Transmembrane helix</keyword>
<organism evidence="2 3">
    <name type="scientific">Corynebacterium coyleae</name>
    <dbReference type="NCBI Taxonomy" id="53374"/>
    <lineage>
        <taxon>Bacteria</taxon>
        <taxon>Bacillati</taxon>
        <taxon>Actinomycetota</taxon>
        <taxon>Actinomycetes</taxon>
        <taxon>Mycobacteriales</taxon>
        <taxon>Corynebacteriaceae</taxon>
        <taxon>Corynebacterium</taxon>
    </lineage>
</organism>
<dbReference type="RefSeq" id="WP_070828903.1">
    <property type="nucleotide sequence ID" value="NZ_JAAUVV010000038.1"/>
</dbReference>
<name>A0AAP6XQY8_9CORY</name>
<proteinExistence type="predicted"/>
<dbReference type="AlphaFoldDB" id="A0AAP6XQY8"/>
<keyword evidence="1" id="KW-0472">Membrane</keyword>
<evidence type="ECO:0000313" key="3">
    <source>
        <dbReference type="Proteomes" id="UP000591626"/>
    </source>
</evidence>
<sequence length="180" mass="19464">MRDKIDASFAMLYPDVDPGTPLPPSTWERVAVSLSSGVLFFGVAAGDLIIAGVGLFLVLVATVMPTQRADRRTRNEARARFPQVPWAEKDVSHQYEPATVIGVTWAAIAIVAVLALLLVPAKFSLLAAGVCGVAAAVIMWFVPGIHPSRQPEILGYEYEDDSLDAPRDVEETATFSRVEQ</sequence>